<dbReference type="InterPro" id="IPR024983">
    <property type="entry name" value="CHAT_dom"/>
</dbReference>
<dbReference type="InterPro" id="IPR011990">
    <property type="entry name" value="TPR-like_helical_dom_sf"/>
</dbReference>
<dbReference type="Pfam" id="PF12770">
    <property type="entry name" value="CHAT"/>
    <property type="match status" value="1"/>
</dbReference>
<dbReference type="AlphaFoldDB" id="A0A7C3VH75"/>
<organism evidence="2">
    <name type="scientific">Planktothricoides sp. SpSt-374</name>
    <dbReference type="NCBI Taxonomy" id="2282167"/>
    <lineage>
        <taxon>Bacteria</taxon>
        <taxon>Bacillati</taxon>
        <taxon>Cyanobacteriota</taxon>
        <taxon>Cyanophyceae</taxon>
        <taxon>Oscillatoriophycideae</taxon>
        <taxon>Oscillatoriales</taxon>
        <taxon>Oscillatoriaceae</taxon>
        <taxon>Planktothricoides</taxon>
    </lineage>
</organism>
<protein>
    <submittedName>
        <fullName evidence="2">CHAT domain-containing protein</fullName>
    </submittedName>
</protein>
<evidence type="ECO:0000259" key="1">
    <source>
        <dbReference type="Pfam" id="PF12770"/>
    </source>
</evidence>
<dbReference type="SUPFAM" id="SSF48452">
    <property type="entry name" value="TPR-like"/>
    <property type="match status" value="3"/>
</dbReference>
<dbReference type="PANTHER" id="PTHR10098:SF108">
    <property type="entry name" value="TETRATRICOPEPTIDE REPEAT PROTEIN 28"/>
    <property type="match status" value="1"/>
</dbReference>
<dbReference type="Gene3D" id="1.25.40.10">
    <property type="entry name" value="Tetratricopeptide repeat domain"/>
    <property type="match status" value="2"/>
</dbReference>
<gene>
    <name evidence="2" type="ORF">ENR15_01455</name>
</gene>
<dbReference type="PANTHER" id="PTHR10098">
    <property type="entry name" value="RAPSYN-RELATED"/>
    <property type="match status" value="1"/>
</dbReference>
<evidence type="ECO:0000313" key="2">
    <source>
        <dbReference type="EMBL" id="HGF99356.1"/>
    </source>
</evidence>
<comment type="caution">
    <text evidence="2">The sequence shown here is derived from an EMBL/GenBank/DDBJ whole genome shotgun (WGS) entry which is preliminary data.</text>
</comment>
<dbReference type="EMBL" id="DSPX01000013">
    <property type="protein sequence ID" value="HGF99356.1"/>
    <property type="molecule type" value="Genomic_DNA"/>
</dbReference>
<sequence>MQGWGKIGILSPTRCLAMDQEQRIKAYVKLVEQLLASPREANRILDGHQEILDTGFLIFLKEKAKRMESWGEKRNADFLRNIARFLSENIIDSPYAVPPNADTMLQFLMQVLKTIDDSQGNYQQIYPLLKANQDKLTLSLAEVLRQWASRTLAVVDSILAYCIAVDIANFSNLMQQVKLGNRSSNVEIAIAGYQTILSVFTRRVYPKEWANTQLSLGTAYLYRIVGERAENLEQGISAIKSVLEVFSYEKFPQEWARTQTNLGTAYLFRIRGERSENLEQAINLYKAALKVRNREEFREQWAGIQMNLGTSYRHRILGKREDNLETAIQCYQAALQVRNREDFPFEWAEAKNNLATAYFDRILGEKADNLEKTIACYQAALQVYTRTDFPEDWARTHIGLGAAYQTRIRGDRAENIERAIACLQEALQVYTPNEFPEMWAMTQHNLGNAYLYRIRGSDRAENRKQAIRSYKAALLVYTPSSFPQDCLRTGHSLGDLGFAQQNWEIAIEGYHQAILAIEQSRYWATSEATKRELIANSLDIYQKMVQACINHQDYAQALLTVERSKSRTLLELLDSANLYPKNATDAQKQRISDLRRRIAIYQQQLAYTSRDTLTPTTEKYPNQPSPESIIRQQLQAANQQFQDLLAELDDPNFTLTQQVPAQLPDLRRLLPTQTALIEWYLPTEADSGFYAFLVTRQDEQIQITPHHFSAEDRQHLDQAILDYRSDYGKDTWNQQLPQRLETLSAALQLPRLLAELSEIQHLILIPHRELHLIPLHALPVPSSPLSRSGRGAGGEGKPLQDWFPVQYAPSCQILNNLQQRPPLEKPSASFFALQNPTEDLTYADFEVEVLRRLFDPQRVLSHNEATKTALEQPQNRAFLQQSRYIHFSCHGEFNEDEPLKAYLRLANREKLTFQDIFTSLDIPNCRLLILSACKTGLVETPPTDDYVGLASAFFFAGTRTVVGSLWEAEEFSAALLMIRLYHELPRHFSVVMALRAAQSWLRTISREGVLTWLRDELKLDEVEIEVCQEELLLFDPERPFAPARYWAAFSANGQ</sequence>
<reference evidence="2" key="1">
    <citation type="journal article" date="2020" name="mSystems">
        <title>Genome- and Community-Level Interaction Insights into Carbon Utilization and Element Cycling Functions of Hydrothermarchaeota in Hydrothermal Sediment.</title>
        <authorList>
            <person name="Zhou Z."/>
            <person name="Liu Y."/>
            <person name="Xu W."/>
            <person name="Pan J."/>
            <person name="Luo Z.H."/>
            <person name="Li M."/>
        </authorList>
    </citation>
    <scope>NUCLEOTIDE SEQUENCE [LARGE SCALE GENOMIC DNA]</scope>
    <source>
        <strain evidence="2">SpSt-374</strain>
    </source>
</reference>
<accession>A0A7C3VH75</accession>
<name>A0A7C3VH75_9CYAN</name>
<feature type="domain" description="CHAT" evidence="1">
    <location>
        <begin position="740"/>
        <end position="1053"/>
    </location>
</feature>
<proteinExistence type="predicted"/>